<dbReference type="PANTHER" id="PTHR18952">
    <property type="entry name" value="CARBONIC ANHYDRASE"/>
    <property type="match status" value="1"/>
</dbReference>
<dbReference type="InterPro" id="IPR023561">
    <property type="entry name" value="Carbonic_anhydrase_a-class"/>
</dbReference>
<reference evidence="9 10" key="1">
    <citation type="journal article" date="2014" name="Genome Announc.">
        <title>Draft genome sequences of six enterohepatic helicobacter species isolated from humans and one from rhesus macaques.</title>
        <authorList>
            <person name="Shen Z."/>
            <person name="Sheh A."/>
            <person name="Young S.K."/>
            <person name="Abouelliel A."/>
            <person name="Ward D.V."/>
            <person name="Earl A.M."/>
            <person name="Fox J.G."/>
        </authorList>
    </citation>
    <scope>NUCLEOTIDE SEQUENCE [LARGE SCALE GENOMIC DNA]</scope>
    <source>
        <strain evidence="9 10">MIT 99-5501</strain>
    </source>
</reference>
<dbReference type="GO" id="GO:0004089">
    <property type="term" value="F:carbonate dehydratase activity"/>
    <property type="evidence" value="ECO:0007669"/>
    <property type="project" value="UniProtKB-EC"/>
</dbReference>
<dbReference type="HOGENOM" id="CLU_039326_0_2_7"/>
<dbReference type="PANTHER" id="PTHR18952:SF265">
    <property type="entry name" value="CARBONIC ANHYDRASE"/>
    <property type="match status" value="1"/>
</dbReference>
<proteinExistence type="inferred from homology"/>
<organism evidence="9 10">
    <name type="scientific">Helicobacter macacae MIT 99-5501</name>
    <dbReference type="NCBI Taxonomy" id="1357400"/>
    <lineage>
        <taxon>Bacteria</taxon>
        <taxon>Pseudomonadati</taxon>
        <taxon>Campylobacterota</taxon>
        <taxon>Epsilonproteobacteria</taxon>
        <taxon>Campylobacterales</taxon>
        <taxon>Helicobacteraceae</taxon>
        <taxon>Helicobacter</taxon>
    </lineage>
</organism>
<keyword evidence="7" id="KW-0732">Signal</keyword>
<dbReference type="RefSeq" id="WP_023926962.1">
    <property type="nucleotide sequence ID" value="NZ_KI669454.1"/>
</dbReference>
<evidence type="ECO:0000313" key="9">
    <source>
        <dbReference type="EMBL" id="ETD24960.1"/>
    </source>
</evidence>
<keyword evidence="4" id="KW-0862">Zinc</keyword>
<dbReference type="EMBL" id="AZJI01000001">
    <property type="protein sequence ID" value="ETD24960.1"/>
    <property type="molecule type" value="Genomic_DNA"/>
</dbReference>
<accession>V8CD88</accession>
<dbReference type="GO" id="GO:0008270">
    <property type="term" value="F:zinc ion binding"/>
    <property type="evidence" value="ECO:0007669"/>
    <property type="project" value="InterPro"/>
</dbReference>
<dbReference type="Pfam" id="PF00194">
    <property type="entry name" value="Carb_anhydrase"/>
    <property type="match status" value="1"/>
</dbReference>
<keyword evidence="10" id="KW-1185">Reference proteome</keyword>
<keyword evidence="3" id="KW-0479">Metal-binding</keyword>
<dbReference type="Gene3D" id="3.10.200.10">
    <property type="entry name" value="Alpha carbonic anhydrase"/>
    <property type="match status" value="1"/>
</dbReference>
<dbReference type="SMART" id="SM01057">
    <property type="entry name" value="Carb_anhydrase"/>
    <property type="match status" value="1"/>
</dbReference>
<dbReference type="InterPro" id="IPR001148">
    <property type="entry name" value="CA_dom"/>
</dbReference>
<evidence type="ECO:0000313" key="10">
    <source>
        <dbReference type="Proteomes" id="UP000018731"/>
    </source>
</evidence>
<evidence type="ECO:0000259" key="8">
    <source>
        <dbReference type="PROSITE" id="PS51144"/>
    </source>
</evidence>
<comment type="similarity">
    <text evidence="1">Belongs to the alpha-carbonic anhydrase family.</text>
</comment>
<dbReference type="AlphaFoldDB" id="V8CD88"/>
<dbReference type="EC" id="4.2.1.1" evidence="2"/>
<comment type="catalytic activity">
    <reaction evidence="6">
        <text>hydrogencarbonate + H(+) = CO2 + H2O</text>
        <dbReference type="Rhea" id="RHEA:10748"/>
        <dbReference type="ChEBI" id="CHEBI:15377"/>
        <dbReference type="ChEBI" id="CHEBI:15378"/>
        <dbReference type="ChEBI" id="CHEBI:16526"/>
        <dbReference type="ChEBI" id="CHEBI:17544"/>
        <dbReference type="EC" id="4.2.1.1"/>
    </reaction>
</comment>
<dbReference type="eggNOG" id="COG3338">
    <property type="taxonomic scope" value="Bacteria"/>
</dbReference>
<evidence type="ECO:0000256" key="5">
    <source>
        <dbReference type="ARBA" id="ARBA00023239"/>
    </source>
</evidence>
<protein>
    <recommendedName>
        <fullName evidence="2">carbonic anhydrase</fullName>
        <ecNumber evidence="2">4.2.1.1</ecNumber>
    </recommendedName>
</protein>
<feature type="domain" description="Alpha-carbonic anhydrase" evidence="8">
    <location>
        <begin position="37"/>
        <end position="262"/>
    </location>
</feature>
<name>V8CD88_9HELI</name>
<dbReference type="OrthoDB" id="5327615at2"/>
<evidence type="ECO:0000256" key="4">
    <source>
        <dbReference type="ARBA" id="ARBA00022833"/>
    </source>
</evidence>
<sequence length="262" mass="28147">MRFSALCVVGALSCASLVGALSAAPAKNANANAHSGAAWSYKGTNAPAKWGDLSPEYSACKKGVYQSPIDIKMENVFQANTASPIKFSYKGDVQNVVNNGHTIQVDFKAGSSITLDKTQYDLVQLHFHTPAEHKVAGKSFQMEAHLVHKAKNGQLLVIAILFNAGLEHPAIAEIQKVMPQKEGEKANLAKLDMSTLTKGLDSYIRLNGSLTTPPCTEGVIWIVNTMPLEASKAQVAAFTKVFGQNNRPLQSPNNRVIIETGD</sequence>
<comment type="caution">
    <text evidence="9">The sequence shown here is derived from an EMBL/GenBank/DDBJ whole genome shotgun (WGS) entry which is preliminary data.</text>
</comment>
<dbReference type="InterPro" id="IPR036398">
    <property type="entry name" value="CA_dom_sf"/>
</dbReference>
<dbReference type="Proteomes" id="UP000018731">
    <property type="component" value="Unassembled WGS sequence"/>
</dbReference>
<dbReference type="PROSITE" id="PS51144">
    <property type="entry name" value="ALPHA_CA_2"/>
    <property type="match status" value="1"/>
</dbReference>
<evidence type="ECO:0000256" key="1">
    <source>
        <dbReference type="ARBA" id="ARBA00010718"/>
    </source>
</evidence>
<gene>
    <name evidence="9" type="ORF">HMPREF2086_00294</name>
</gene>
<evidence type="ECO:0000256" key="6">
    <source>
        <dbReference type="ARBA" id="ARBA00048348"/>
    </source>
</evidence>
<dbReference type="CDD" id="cd03124">
    <property type="entry name" value="alpha_CA_prokaryotic_like"/>
    <property type="match status" value="1"/>
</dbReference>
<evidence type="ECO:0000256" key="2">
    <source>
        <dbReference type="ARBA" id="ARBA00012925"/>
    </source>
</evidence>
<keyword evidence="5" id="KW-0456">Lyase</keyword>
<dbReference type="STRING" id="1357400.HMPREF2086_00294"/>
<feature type="signal peptide" evidence="7">
    <location>
        <begin position="1"/>
        <end position="20"/>
    </location>
</feature>
<dbReference type="PATRIC" id="fig|1357400.3.peg.407"/>
<evidence type="ECO:0000256" key="3">
    <source>
        <dbReference type="ARBA" id="ARBA00022723"/>
    </source>
</evidence>
<dbReference type="SUPFAM" id="SSF51069">
    <property type="entry name" value="Carbonic anhydrase"/>
    <property type="match status" value="1"/>
</dbReference>
<feature type="chain" id="PRO_5004767517" description="carbonic anhydrase" evidence="7">
    <location>
        <begin position="21"/>
        <end position="262"/>
    </location>
</feature>
<dbReference type="InterPro" id="IPR041891">
    <property type="entry name" value="Alpha_CA_prokaryot-like"/>
</dbReference>
<evidence type="ECO:0000256" key="7">
    <source>
        <dbReference type="SAM" id="SignalP"/>
    </source>
</evidence>